<feature type="domain" description="Methyltransferase MycE N-terminal" evidence="6">
    <location>
        <begin position="19"/>
        <end position="136"/>
    </location>
</feature>
<organism evidence="7 8">
    <name type="scientific">Amycolatopsis vastitatis</name>
    <dbReference type="NCBI Taxonomy" id="1905142"/>
    <lineage>
        <taxon>Bacteria</taxon>
        <taxon>Bacillati</taxon>
        <taxon>Actinomycetota</taxon>
        <taxon>Actinomycetes</taxon>
        <taxon>Pseudonocardiales</taxon>
        <taxon>Pseudonocardiaceae</taxon>
        <taxon>Amycolatopsis</taxon>
    </lineage>
</organism>
<evidence type="ECO:0000313" key="8">
    <source>
        <dbReference type="Proteomes" id="UP000215199"/>
    </source>
</evidence>
<evidence type="ECO:0000256" key="4">
    <source>
        <dbReference type="ARBA" id="ARBA00022691"/>
    </source>
</evidence>
<keyword evidence="3" id="KW-0808">Transferase</keyword>
<evidence type="ECO:0000256" key="3">
    <source>
        <dbReference type="ARBA" id="ARBA00022679"/>
    </source>
</evidence>
<evidence type="ECO:0000259" key="6">
    <source>
        <dbReference type="Pfam" id="PF17843"/>
    </source>
</evidence>
<dbReference type="Proteomes" id="UP000215199">
    <property type="component" value="Unassembled WGS sequence"/>
</dbReference>
<evidence type="ECO:0000313" key="7">
    <source>
        <dbReference type="EMBL" id="OXM59610.1"/>
    </source>
</evidence>
<evidence type="ECO:0000256" key="1">
    <source>
        <dbReference type="ARBA" id="ARBA00004792"/>
    </source>
</evidence>
<keyword evidence="8" id="KW-1185">Reference proteome</keyword>
<dbReference type="SUPFAM" id="SSF53335">
    <property type="entry name" value="S-adenosyl-L-methionine-dependent methyltransferases"/>
    <property type="match status" value="1"/>
</dbReference>
<gene>
    <name evidence="7" type="ORF">CF165_46830</name>
</gene>
<comment type="caution">
    <text evidence="7">The sequence shown here is derived from an EMBL/GenBank/DDBJ whole genome shotgun (WGS) entry which is preliminary data.</text>
</comment>
<comment type="pathway">
    <text evidence="1">Antibiotic biosynthesis.</text>
</comment>
<dbReference type="InterPro" id="IPR029063">
    <property type="entry name" value="SAM-dependent_MTases_sf"/>
</dbReference>
<dbReference type="InterPro" id="IPR040800">
    <property type="entry name" value="MycE_N"/>
</dbReference>
<evidence type="ECO:0000256" key="5">
    <source>
        <dbReference type="ARBA" id="ARBA00023194"/>
    </source>
</evidence>
<dbReference type="AlphaFoldDB" id="A0A229SLF2"/>
<keyword evidence="4" id="KW-0949">S-adenosyl-L-methionine</keyword>
<dbReference type="Gene3D" id="3.40.50.150">
    <property type="entry name" value="Vaccinia Virus protein VP39"/>
    <property type="match status" value="1"/>
</dbReference>
<proteinExistence type="predicted"/>
<reference evidence="8" key="1">
    <citation type="submission" date="2017-07" db="EMBL/GenBank/DDBJ databases">
        <title>Comparative genome mining reveals phylogenetic distribution patterns of secondary metabolites in Amycolatopsis.</title>
        <authorList>
            <person name="Adamek M."/>
            <person name="Alanjary M."/>
            <person name="Sales-Ortells H."/>
            <person name="Goodfellow M."/>
            <person name="Bull A.T."/>
            <person name="Kalinowski J."/>
            <person name="Ziemert N."/>
        </authorList>
    </citation>
    <scope>NUCLEOTIDE SEQUENCE [LARGE SCALE GENOMIC DNA]</scope>
    <source>
        <strain evidence="8">H5</strain>
    </source>
</reference>
<dbReference type="GO" id="GO:0017000">
    <property type="term" value="P:antibiotic biosynthetic process"/>
    <property type="evidence" value="ECO:0007669"/>
    <property type="project" value="UniProtKB-KW"/>
</dbReference>
<dbReference type="Gene3D" id="3.30.1050.30">
    <property type="match status" value="1"/>
</dbReference>
<protein>
    <recommendedName>
        <fullName evidence="6">Methyltransferase MycE N-terminal domain-containing protein</fullName>
    </recommendedName>
</protein>
<dbReference type="EMBL" id="NMUL01000078">
    <property type="protein sequence ID" value="OXM59610.1"/>
    <property type="molecule type" value="Genomic_DNA"/>
</dbReference>
<dbReference type="GO" id="GO:0032259">
    <property type="term" value="P:methylation"/>
    <property type="evidence" value="ECO:0007669"/>
    <property type="project" value="UniProtKB-KW"/>
</dbReference>
<dbReference type="Pfam" id="PF17843">
    <property type="entry name" value="MycE_N"/>
    <property type="match status" value="1"/>
</dbReference>
<dbReference type="GO" id="GO:0008168">
    <property type="term" value="F:methyltransferase activity"/>
    <property type="evidence" value="ECO:0007669"/>
    <property type="project" value="UniProtKB-KW"/>
</dbReference>
<accession>A0A229SLF2</accession>
<keyword evidence="5" id="KW-0045">Antibiotic biosynthesis</keyword>
<keyword evidence="2" id="KW-0489">Methyltransferase</keyword>
<evidence type="ECO:0000256" key="2">
    <source>
        <dbReference type="ARBA" id="ARBA00022603"/>
    </source>
</evidence>
<sequence length="409" mass="45203">MTERNATQPPGAGESTGIIAKLLSATASRDGDLRGVVGEFGVARVGRVLLDEILFRACLDDVPLADGENASVHVVLQHGGERFSATVSPRHVHVTDEPDPAGNGAGSLPAPVVTQDLTEVATALYGPAELITSVTRTIRWPGPGVVFPTPERPNLPRAYYDVARRVVQVMERSEQVDLTELAVRYGTDKWSAMHQYTRNYERHLGPLRDRRLNVLEIGIGGFDDPARGGKSLRSWKHYFPRALVYGIDILDKHLVDEPRLTTFRADQSNAAEVTEAAEKWGPFDLILDDGSHISEHVIKTFGTLFARHLRPGGLYIIEDLCTSYWPEVFQGDDTDLADPRYTIGFLKALVDGLHHEELLRPDAREPRPTDTTVSGLHLYHNVAVIEKGSNTEGSVVADVFRARRQREGR</sequence>
<name>A0A229SLF2_9PSEU</name>